<organism evidence="12 14">
    <name type="scientific">Adineta steineri</name>
    <dbReference type="NCBI Taxonomy" id="433720"/>
    <lineage>
        <taxon>Eukaryota</taxon>
        <taxon>Metazoa</taxon>
        <taxon>Spiralia</taxon>
        <taxon>Gnathifera</taxon>
        <taxon>Rotifera</taxon>
        <taxon>Eurotatoria</taxon>
        <taxon>Bdelloidea</taxon>
        <taxon>Adinetida</taxon>
        <taxon>Adinetidae</taxon>
        <taxon>Adineta</taxon>
    </lineage>
</organism>
<feature type="domain" description="EGF-like" evidence="10">
    <location>
        <begin position="986"/>
        <end position="1029"/>
    </location>
</feature>
<evidence type="ECO:0000313" key="14">
    <source>
        <dbReference type="Proteomes" id="UP000663845"/>
    </source>
</evidence>
<dbReference type="Gene3D" id="2.10.25.10">
    <property type="entry name" value="Laminin"/>
    <property type="match status" value="2"/>
</dbReference>
<evidence type="ECO:0000256" key="5">
    <source>
        <dbReference type="ARBA" id="ARBA00023136"/>
    </source>
</evidence>
<dbReference type="GO" id="GO:0005886">
    <property type="term" value="C:plasma membrane"/>
    <property type="evidence" value="ECO:0007669"/>
    <property type="project" value="TreeGrafter"/>
</dbReference>
<name>A0A815RM72_9BILA</name>
<evidence type="ECO:0000256" key="3">
    <source>
        <dbReference type="ARBA" id="ARBA00022737"/>
    </source>
</evidence>
<feature type="transmembrane region" description="Helical" evidence="9">
    <location>
        <begin position="1269"/>
        <end position="1290"/>
    </location>
</feature>
<dbReference type="PROSITE" id="PS50068">
    <property type="entry name" value="LDLRA_2"/>
    <property type="match status" value="1"/>
</dbReference>
<feature type="domain" description="EGF-like" evidence="10">
    <location>
        <begin position="909"/>
        <end position="948"/>
    </location>
</feature>
<dbReference type="PROSITE" id="PS50262">
    <property type="entry name" value="G_PROTEIN_RECEP_F1_2"/>
    <property type="match status" value="1"/>
</dbReference>
<comment type="caution">
    <text evidence="7">Lacks conserved residue(s) required for the propagation of feature annotation.</text>
</comment>
<keyword evidence="6 7" id="KW-1015">Disulfide bond</keyword>
<dbReference type="SUPFAM" id="SSF57196">
    <property type="entry name" value="EGF/Laminin"/>
    <property type="match status" value="1"/>
</dbReference>
<dbReference type="Gene3D" id="1.20.1070.10">
    <property type="entry name" value="Rhodopsin 7-helix transmembrane proteins"/>
    <property type="match status" value="1"/>
</dbReference>
<dbReference type="InterPro" id="IPR000742">
    <property type="entry name" value="EGF"/>
</dbReference>
<feature type="domain" description="G-protein coupled receptors family 1 profile" evidence="11">
    <location>
        <begin position="1282"/>
        <end position="1540"/>
    </location>
</feature>
<feature type="transmembrane region" description="Helical" evidence="9">
    <location>
        <begin position="1438"/>
        <end position="1460"/>
    </location>
</feature>
<accession>A0A815RM72</accession>
<comment type="subcellular location">
    <subcellularLocation>
        <location evidence="1">Membrane</location>
        <topology evidence="1">Single-pass membrane protein</topology>
    </subcellularLocation>
</comment>
<feature type="disulfide bond" evidence="7">
    <location>
        <begin position="938"/>
        <end position="947"/>
    </location>
</feature>
<keyword evidence="2 9" id="KW-0812">Transmembrane</keyword>
<evidence type="ECO:0000259" key="11">
    <source>
        <dbReference type="PROSITE" id="PS50262"/>
    </source>
</evidence>
<dbReference type="EMBL" id="CAJNOG010001917">
    <property type="protein sequence ID" value="CAF1479638.1"/>
    <property type="molecule type" value="Genomic_DNA"/>
</dbReference>
<keyword evidence="3" id="KW-0677">Repeat</keyword>
<comment type="caution">
    <text evidence="12">The sequence shown here is derived from an EMBL/GenBank/DDBJ whole genome shotgun (WGS) entry which is preliminary data.</text>
</comment>
<gene>
    <name evidence="12" type="ORF">JYZ213_LOCUS42293</name>
    <name evidence="13" type="ORF">OXD698_LOCUS21004</name>
</gene>
<evidence type="ECO:0000256" key="2">
    <source>
        <dbReference type="ARBA" id="ARBA00022692"/>
    </source>
</evidence>
<feature type="disulfide bond" evidence="7">
    <location>
        <begin position="913"/>
        <end position="923"/>
    </location>
</feature>
<keyword evidence="4 9" id="KW-1133">Transmembrane helix</keyword>
<dbReference type="PROSITE" id="PS50026">
    <property type="entry name" value="EGF_3"/>
    <property type="match status" value="2"/>
</dbReference>
<feature type="disulfide bond" evidence="7">
    <location>
        <begin position="1019"/>
        <end position="1028"/>
    </location>
</feature>
<evidence type="ECO:0000256" key="1">
    <source>
        <dbReference type="ARBA" id="ARBA00004167"/>
    </source>
</evidence>
<evidence type="ECO:0000256" key="8">
    <source>
        <dbReference type="PROSITE-ProRule" id="PRU00124"/>
    </source>
</evidence>
<sequence length="1569" mass="181789">MLSSPFQINLDLTEQVNDNESNFVIQHDCLHIPAKFMDLDIREIISYCMSEWPSQWNIRTNNLDKIFTFANLSHLNITSQQLYLWSAAMDIIEKYQIYLNQLLTSNETAVAMYLYYNCTLPRFGSMCQYSFDDYDPNHVSLYEFTYEWYLKVRYEKRNQSCYMHLQCSLGETPLCIEWYNICDGIIQCIDGVDEEHCWKLEVNDCKDDEYRCFNGQCIPLVFNTNGDTYPDCFDPYEAFIHPTGEESNLFETPFRYEDHKCMMNSLRLSDQQIDSCHDTYNALFKTLLFANKPNSMDNICWLALLCYFESIYSWQLNCNDFCSEKTCQEKIQQNCSNIFYMPSAPVAFGHIYFAYTKNYIIEQKVPTMAPEYVCYNKELCNGSYLNRPSISFNGTICTRFENIPIGSGGYGSWTADYVHRVHERLSHCNTIFRNDSSFCNKTTMYQCINSSKCIANVRVLDNIIDCDYGDDETLTMINNIDFIKHGTMHIYCTVNKIFISRKLMVDYMCNCGYDIYDLCEDLPSNLNYITEHISFPTICDGSTQLKPILINGQNQTDETECELWLCNNTYTRCNGIWNCLNGADEVDCYPSLLKNCPRHSYLCFSFETSELMCLSINKINDGNIDCLGAIDEQQVCAEKNPSDNGWPFSCQIGFDTIGISFAGLCDGINNCLHGDDERFCAHISNHTELFGNYGKCTQVTTIALSNIEYYFCSIFTYKCEFRMKFFSLNTIRKTRSDITTNDNARSLTSTIPLQNQHRCHRGIDLRVWLDSKNNHSTTTCLCSPNYYGNKCQYQNQRVNFVAQFQAYTDSWKIPFILIVMLIDDSYQRIIHSHTQLTYIPVPNCKTKYIVDLLYSIRPKNQSQQYSIHIDIYEKISLLYRGSLLVRLPFPFLPVERISVLLRIPYTNDNFQSCSDHNCMHGQCIRYFNDPNKTTFCRCHEGWSGRYCSIEHVCTCASGSLCVGILPNNQSICVCPIDKWGSRCLLDDHICQFNISCQHEGLCIPFDRYSLTNKQFKCICPNGFFGEICEIASNKIILSFNKDIIIPQSMLIHFIEVKDDGAPENGTTLKKIPVAQNSITIYWSRPFHIAFVEFYPNNYYLITVQQTYNRSMTMEKTLELTDHCLHIRDIFDESITKLHLLRRIKYYHIPCQQYKPLLSCFYDDGNNNSDGHICLCYDFDGQRQANCFEFNHQKKFDCGGQSNCENGAQCLQDSFDCPTTSMCVCLPCFYGTRCQFSTNGFSLSLDSILGYHIQPHVNINHQPTIVKISIMLNILFITVGTVNGLLSLITFLNKEPRKLGCGFYLIGSSITTLSTMIFFACKFWILIYAQKTYITNRLFLKFQCSSIDFLLRISLNMDQWLNACVTMERAITVIQGVNFNKKKSKRLAKFIISALLITVISTLIHDPYHRTLIDDDNNDEKRIWCIVTYSPNIQLYDSIINILHFIIPFIINFISAIIIIIQTSRSKTAAKTDQSYRKVLHEQLKQHKHLLIIPVILIVLGIPRLIISLASGCMNSTADSWLFLSGYFIFLVPPTITFIIHVLPSKFYKKELNKTIQRYRKTIRERIQRQ</sequence>
<dbReference type="PROSITE" id="PS01186">
    <property type="entry name" value="EGF_2"/>
    <property type="match status" value="2"/>
</dbReference>
<feature type="transmembrane region" description="Helical" evidence="9">
    <location>
        <begin position="1489"/>
        <end position="1508"/>
    </location>
</feature>
<dbReference type="EMBL" id="CAJOAZ010001702">
    <property type="protein sequence ID" value="CAF3846314.1"/>
    <property type="molecule type" value="Genomic_DNA"/>
</dbReference>
<feature type="disulfide bond" evidence="8">
    <location>
        <begin position="182"/>
        <end position="197"/>
    </location>
</feature>
<keyword evidence="5 9" id="KW-0472">Membrane</keyword>
<evidence type="ECO:0000313" key="13">
    <source>
        <dbReference type="EMBL" id="CAF3846314.1"/>
    </source>
</evidence>
<evidence type="ECO:0000313" key="12">
    <source>
        <dbReference type="EMBL" id="CAF1479638.1"/>
    </source>
</evidence>
<protein>
    <submittedName>
        <fullName evidence="12">Uncharacterized protein</fullName>
    </submittedName>
</protein>
<dbReference type="SMART" id="SM00192">
    <property type="entry name" value="LDLa"/>
    <property type="match status" value="5"/>
</dbReference>
<proteinExistence type="predicted"/>
<dbReference type="PANTHER" id="PTHR24270">
    <property type="entry name" value="LOW-DENSITY LIPOPROTEIN RECEPTOR-RELATED"/>
    <property type="match status" value="1"/>
</dbReference>
<dbReference type="SUPFAM" id="SSF81321">
    <property type="entry name" value="Family A G protein-coupled receptor-like"/>
    <property type="match status" value="1"/>
</dbReference>
<keyword evidence="7" id="KW-0245">EGF-like domain</keyword>
<dbReference type="Proteomes" id="UP000663844">
    <property type="component" value="Unassembled WGS sequence"/>
</dbReference>
<reference evidence="12" key="1">
    <citation type="submission" date="2021-02" db="EMBL/GenBank/DDBJ databases">
        <authorList>
            <person name="Nowell W R."/>
        </authorList>
    </citation>
    <scope>NUCLEOTIDE SEQUENCE</scope>
</reference>
<dbReference type="InterPro" id="IPR002172">
    <property type="entry name" value="LDrepeatLR_classA_rpt"/>
</dbReference>
<evidence type="ECO:0000256" key="4">
    <source>
        <dbReference type="ARBA" id="ARBA00022989"/>
    </source>
</evidence>
<evidence type="ECO:0000256" key="6">
    <source>
        <dbReference type="ARBA" id="ARBA00023157"/>
    </source>
</evidence>
<dbReference type="InterPro" id="IPR050685">
    <property type="entry name" value="LDLR"/>
</dbReference>
<evidence type="ECO:0000256" key="9">
    <source>
        <dbReference type="SAM" id="Phobius"/>
    </source>
</evidence>
<feature type="transmembrane region" description="Helical" evidence="9">
    <location>
        <begin position="1386"/>
        <end position="1404"/>
    </location>
</feature>
<dbReference type="Proteomes" id="UP000663845">
    <property type="component" value="Unassembled WGS sequence"/>
</dbReference>
<evidence type="ECO:0000259" key="10">
    <source>
        <dbReference type="PROSITE" id="PS50026"/>
    </source>
</evidence>
<dbReference type="PROSITE" id="PS00022">
    <property type="entry name" value="EGF_1"/>
    <property type="match status" value="4"/>
</dbReference>
<dbReference type="SMART" id="SM00181">
    <property type="entry name" value="EGF"/>
    <property type="match status" value="4"/>
</dbReference>
<evidence type="ECO:0000256" key="7">
    <source>
        <dbReference type="PROSITE-ProRule" id="PRU00076"/>
    </source>
</evidence>
<dbReference type="InterPro" id="IPR017452">
    <property type="entry name" value="GPCR_Rhodpsn_7TM"/>
</dbReference>
<feature type="transmembrane region" description="Helical" evidence="9">
    <location>
        <begin position="1302"/>
        <end position="1326"/>
    </location>
</feature>
<dbReference type="PRINTS" id="PR00261">
    <property type="entry name" value="LDLRECEPTOR"/>
</dbReference>
<feature type="transmembrane region" description="Helical" evidence="9">
    <location>
        <begin position="1520"/>
        <end position="1542"/>
    </location>
</feature>